<feature type="region of interest" description="Disordered" evidence="1">
    <location>
        <begin position="77"/>
        <end position="123"/>
    </location>
</feature>
<protein>
    <recommendedName>
        <fullName evidence="4">YbaB/EbfC family nucleoid-associated protein</fullName>
    </recommendedName>
</protein>
<evidence type="ECO:0000313" key="3">
    <source>
        <dbReference type="Proteomes" id="UP000466794"/>
    </source>
</evidence>
<evidence type="ECO:0000256" key="1">
    <source>
        <dbReference type="SAM" id="MobiDB-lite"/>
    </source>
</evidence>
<gene>
    <name evidence="2" type="ORF">GPX89_17100</name>
</gene>
<proteinExistence type="predicted"/>
<dbReference type="AlphaFoldDB" id="A0A7K1UXJ7"/>
<dbReference type="InterPro" id="IPR036894">
    <property type="entry name" value="YbaB-like_sf"/>
</dbReference>
<dbReference type="SUPFAM" id="SSF82607">
    <property type="entry name" value="YbaB-like"/>
    <property type="match status" value="1"/>
</dbReference>
<keyword evidence="3" id="KW-1185">Reference proteome</keyword>
<comment type="caution">
    <text evidence="2">The sequence shown here is derived from an EMBL/GenBank/DDBJ whole genome shotgun (WGS) entry which is preliminary data.</text>
</comment>
<name>A0A7K1UXJ7_9NOCA</name>
<reference evidence="2 3" key="1">
    <citation type="submission" date="2019-12" db="EMBL/GenBank/DDBJ databases">
        <title>Nocardia sp. nov. ET3-3 isolated from soil.</title>
        <authorList>
            <person name="Kanchanasin P."/>
            <person name="Tanasupawat S."/>
            <person name="Yuki M."/>
            <person name="Kudo T."/>
        </authorList>
    </citation>
    <scope>NUCLEOTIDE SEQUENCE [LARGE SCALE GENOMIC DNA]</scope>
    <source>
        <strain evidence="2 3">ET3-3</strain>
    </source>
</reference>
<evidence type="ECO:0008006" key="4">
    <source>
        <dbReference type="Google" id="ProtNLM"/>
    </source>
</evidence>
<dbReference type="GO" id="GO:0003677">
    <property type="term" value="F:DNA binding"/>
    <property type="evidence" value="ECO:0007669"/>
    <property type="project" value="InterPro"/>
</dbReference>
<dbReference type="Gene3D" id="3.30.1310.10">
    <property type="entry name" value="Nucleoid-associated protein YbaB-like domain"/>
    <property type="match status" value="1"/>
</dbReference>
<evidence type="ECO:0000313" key="2">
    <source>
        <dbReference type="EMBL" id="MVU78957.1"/>
    </source>
</evidence>
<dbReference type="RefSeq" id="WP_157388552.1">
    <property type="nucleotide sequence ID" value="NZ_WRPP01000003.1"/>
</dbReference>
<dbReference type="EMBL" id="WRPP01000003">
    <property type="protein sequence ID" value="MVU78957.1"/>
    <property type="molecule type" value="Genomic_DNA"/>
</dbReference>
<sequence length="123" mass="13270">MSTDRERIAARNARLQEAIMQVRGKVASAGGTVAVETDRNGTITDLRISQAAMSANPDQLAQVIAQCHEAARLQAQDKATELYTDQLDAPELPNPTASPGPQDSPTPPDWEELAPPMRITHTL</sequence>
<dbReference type="InterPro" id="IPR004401">
    <property type="entry name" value="YbaB/EbfC"/>
</dbReference>
<dbReference type="Proteomes" id="UP000466794">
    <property type="component" value="Unassembled WGS sequence"/>
</dbReference>
<organism evidence="2 3">
    <name type="scientific">Nocardia terrae</name>
    <dbReference type="NCBI Taxonomy" id="2675851"/>
    <lineage>
        <taxon>Bacteria</taxon>
        <taxon>Bacillati</taxon>
        <taxon>Actinomycetota</taxon>
        <taxon>Actinomycetes</taxon>
        <taxon>Mycobacteriales</taxon>
        <taxon>Nocardiaceae</taxon>
        <taxon>Nocardia</taxon>
    </lineage>
</organism>
<accession>A0A7K1UXJ7</accession>
<dbReference type="Pfam" id="PF02575">
    <property type="entry name" value="YbaB_DNA_bd"/>
    <property type="match status" value="1"/>
</dbReference>
<feature type="compositionally biased region" description="Pro residues" evidence="1">
    <location>
        <begin position="92"/>
        <end position="108"/>
    </location>
</feature>